<sequence length="34" mass="3767">MQHQQYAPVREHDARPARRAAQDPAPVAAAQTLD</sequence>
<feature type="region of interest" description="Disordered" evidence="1">
    <location>
        <begin position="1"/>
        <end position="34"/>
    </location>
</feature>
<proteinExistence type="predicted"/>
<name>A0ABN7YCA5_9BURK</name>
<evidence type="ECO:0000313" key="3">
    <source>
        <dbReference type="Proteomes" id="UP000727654"/>
    </source>
</evidence>
<keyword evidence="3" id="KW-1185">Reference proteome</keyword>
<accession>A0ABN7YCA5</accession>
<protein>
    <submittedName>
        <fullName evidence="2">Uncharacterized protein</fullName>
    </submittedName>
</protein>
<evidence type="ECO:0000313" key="2">
    <source>
        <dbReference type="EMBL" id="CAG9170279.1"/>
    </source>
</evidence>
<gene>
    <name evidence="2" type="ORF">LMG23992_01533</name>
</gene>
<comment type="caution">
    <text evidence="2">The sequence shown here is derived from an EMBL/GenBank/DDBJ whole genome shotgun (WGS) entry which is preliminary data.</text>
</comment>
<dbReference type="Proteomes" id="UP000727654">
    <property type="component" value="Unassembled WGS sequence"/>
</dbReference>
<reference evidence="2 3" key="1">
    <citation type="submission" date="2021-08" db="EMBL/GenBank/DDBJ databases">
        <authorList>
            <person name="Peeters C."/>
        </authorList>
    </citation>
    <scope>NUCLEOTIDE SEQUENCE [LARGE SCALE GENOMIC DNA]</scope>
    <source>
        <strain evidence="2 3">LMG 23992</strain>
    </source>
</reference>
<feature type="compositionally biased region" description="Low complexity" evidence="1">
    <location>
        <begin position="22"/>
        <end position="34"/>
    </location>
</feature>
<evidence type="ECO:0000256" key="1">
    <source>
        <dbReference type="SAM" id="MobiDB-lite"/>
    </source>
</evidence>
<dbReference type="EMBL" id="CAJZAI010000003">
    <property type="protein sequence ID" value="CAG9170279.1"/>
    <property type="molecule type" value="Genomic_DNA"/>
</dbReference>
<organism evidence="2 3">
    <name type="scientific">Cupriavidus laharis</name>
    <dbReference type="NCBI Taxonomy" id="151654"/>
    <lineage>
        <taxon>Bacteria</taxon>
        <taxon>Pseudomonadati</taxon>
        <taxon>Pseudomonadota</taxon>
        <taxon>Betaproteobacteria</taxon>
        <taxon>Burkholderiales</taxon>
        <taxon>Burkholderiaceae</taxon>
        <taxon>Cupriavidus</taxon>
    </lineage>
</organism>